<feature type="transmembrane region" description="Helical" evidence="6">
    <location>
        <begin position="118"/>
        <end position="139"/>
    </location>
</feature>
<proteinExistence type="predicted"/>
<dbReference type="InterPro" id="IPR058533">
    <property type="entry name" value="Cation_efflux_TM"/>
</dbReference>
<evidence type="ECO:0000256" key="2">
    <source>
        <dbReference type="ARBA" id="ARBA00022448"/>
    </source>
</evidence>
<dbReference type="PANTHER" id="PTHR43840:SF15">
    <property type="entry name" value="MITOCHONDRIAL METAL TRANSPORTER 1-RELATED"/>
    <property type="match status" value="1"/>
</dbReference>
<evidence type="ECO:0000313" key="9">
    <source>
        <dbReference type="Proteomes" id="UP001595420"/>
    </source>
</evidence>
<keyword evidence="5 6" id="KW-0472">Membrane</keyword>
<keyword evidence="9" id="KW-1185">Reference proteome</keyword>
<feature type="transmembrane region" description="Helical" evidence="6">
    <location>
        <begin position="159"/>
        <end position="178"/>
    </location>
</feature>
<protein>
    <submittedName>
        <fullName evidence="8">Cation transporter</fullName>
    </submittedName>
</protein>
<dbReference type="Pfam" id="PF01545">
    <property type="entry name" value="Cation_efflux"/>
    <property type="match status" value="1"/>
</dbReference>
<evidence type="ECO:0000313" key="8">
    <source>
        <dbReference type="EMBL" id="MFC3002775.1"/>
    </source>
</evidence>
<keyword evidence="3 6" id="KW-0812">Transmembrane</keyword>
<evidence type="ECO:0000256" key="3">
    <source>
        <dbReference type="ARBA" id="ARBA00022692"/>
    </source>
</evidence>
<feature type="transmembrane region" description="Helical" evidence="6">
    <location>
        <begin position="12"/>
        <end position="37"/>
    </location>
</feature>
<evidence type="ECO:0000256" key="4">
    <source>
        <dbReference type="ARBA" id="ARBA00022989"/>
    </source>
</evidence>
<evidence type="ECO:0000256" key="1">
    <source>
        <dbReference type="ARBA" id="ARBA00004141"/>
    </source>
</evidence>
<dbReference type="InterPro" id="IPR050291">
    <property type="entry name" value="CDF_Transporter"/>
</dbReference>
<organism evidence="8 9">
    <name type="scientific">Falsiroseomonas tokyonensis</name>
    <dbReference type="NCBI Taxonomy" id="430521"/>
    <lineage>
        <taxon>Bacteria</taxon>
        <taxon>Pseudomonadati</taxon>
        <taxon>Pseudomonadota</taxon>
        <taxon>Alphaproteobacteria</taxon>
        <taxon>Acetobacterales</taxon>
        <taxon>Roseomonadaceae</taxon>
        <taxon>Falsiroseomonas</taxon>
    </lineage>
</organism>
<feature type="transmembrane region" description="Helical" evidence="6">
    <location>
        <begin position="184"/>
        <end position="207"/>
    </location>
</feature>
<comment type="subcellular location">
    <subcellularLocation>
        <location evidence="1">Membrane</location>
        <topology evidence="1">Multi-pass membrane protein</topology>
    </subcellularLocation>
</comment>
<evidence type="ECO:0000256" key="5">
    <source>
        <dbReference type="ARBA" id="ARBA00023136"/>
    </source>
</evidence>
<sequence>MISADSRRREWSLGLSLAADTVMLLAYSVASLGAASLPMLAETLRASIQLTLGWGILAMMRRVHRGHLQAYDYGSGKLERFANLLMGLLMLLGAAWVVTRTLGAYLTGPSPAASGPWLLAATVLTALNVVVNGLALLGLWRAARDGTSLLMTGQVQARLGKLAISALVLAAVAVGAAWPGTRAAWIANLAGGLTVVAVMALIGAAMLRQALPDLLDRALEERLQQAINRSLGSHFHRYETLERVRSRQSGGRAHIEIALGFAPGRPFGEVAAVAQEMARELEALIPGAEVVVVPVAAP</sequence>
<comment type="caution">
    <text evidence="8">The sequence shown here is derived from an EMBL/GenBank/DDBJ whole genome shotgun (WGS) entry which is preliminary data.</text>
</comment>
<dbReference type="EMBL" id="JBHRSB010000008">
    <property type="protein sequence ID" value="MFC3002775.1"/>
    <property type="molecule type" value="Genomic_DNA"/>
</dbReference>
<feature type="domain" description="Cation efflux protein transmembrane" evidence="7">
    <location>
        <begin position="15"/>
        <end position="215"/>
    </location>
</feature>
<dbReference type="RefSeq" id="WP_216838916.1">
    <property type="nucleotide sequence ID" value="NZ_JAFNJS010000008.1"/>
</dbReference>
<evidence type="ECO:0000259" key="7">
    <source>
        <dbReference type="Pfam" id="PF01545"/>
    </source>
</evidence>
<feature type="transmembrane region" description="Helical" evidence="6">
    <location>
        <begin position="43"/>
        <end position="60"/>
    </location>
</feature>
<keyword evidence="4 6" id="KW-1133">Transmembrane helix</keyword>
<name>A0ABV7C3F1_9PROT</name>
<gene>
    <name evidence="8" type="ORF">ACFOD3_22945</name>
</gene>
<dbReference type="Proteomes" id="UP001595420">
    <property type="component" value="Unassembled WGS sequence"/>
</dbReference>
<keyword evidence="2" id="KW-0813">Transport</keyword>
<dbReference type="PANTHER" id="PTHR43840">
    <property type="entry name" value="MITOCHONDRIAL METAL TRANSPORTER 1-RELATED"/>
    <property type="match status" value="1"/>
</dbReference>
<feature type="transmembrane region" description="Helical" evidence="6">
    <location>
        <begin position="81"/>
        <end position="98"/>
    </location>
</feature>
<evidence type="ECO:0000256" key="6">
    <source>
        <dbReference type="SAM" id="Phobius"/>
    </source>
</evidence>
<reference evidence="9" key="1">
    <citation type="journal article" date="2019" name="Int. J. Syst. Evol. Microbiol.">
        <title>The Global Catalogue of Microorganisms (GCM) 10K type strain sequencing project: providing services to taxonomists for standard genome sequencing and annotation.</title>
        <authorList>
            <consortium name="The Broad Institute Genomics Platform"/>
            <consortium name="The Broad Institute Genome Sequencing Center for Infectious Disease"/>
            <person name="Wu L."/>
            <person name="Ma J."/>
        </authorList>
    </citation>
    <scope>NUCLEOTIDE SEQUENCE [LARGE SCALE GENOMIC DNA]</scope>
    <source>
        <strain evidence="9">CGMCC 1.16855</strain>
    </source>
</reference>
<accession>A0ABV7C3F1</accession>